<reference evidence="1 2" key="1">
    <citation type="submission" date="2012-08" db="EMBL/GenBank/DDBJ databases">
        <title>Whole genome shotgun sequence of Gordonia rubripertincta NBRC 101908.</title>
        <authorList>
            <person name="Takarada H."/>
            <person name="Hosoyama A."/>
            <person name="Tsuchikane K."/>
            <person name="Katsumata H."/>
            <person name="Baba S."/>
            <person name="Ohji S."/>
            <person name="Yamazaki S."/>
            <person name="Fujita N."/>
        </authorList>
    </citation>
    <scope>NUCLEOTIDE SEQUENCE [LARGE SCALE GENOMIC DNA]</scope>
    <source>
        <strain evidence="1 2">NBRC 101908</strain>
    </source>
</reference>
<dbReference type="Proteomes" id="UP000010744">
    <property type="component" value="Unassembled WGS sequence"/>
</dbReference>
<name>A0ABQ0HWN8_GORRU</name>
<dbReference type="EMBL" id="BAHB01000077">
    <property type="protein sequence ID" value="GAB86691.1"/>
    <property type="molecule type" value="Genomic_DNA"/>
</dbReference>
<sequence length="83" mass="9315">MPFSDPNSPSAVAQNRLLHTCEDRRERGAIAILCGTDFVIEYRKRPALRSWLVLSTVCNRPAHDCTLARAFLGDMILAEPIVF</sequence>
<comment type="caution">
    <text evidence="1">The sequence shown here is derived from an EMBL/GenBank/DDBJ whole genome shotgun (WGS) entry which is preliminary data.</text>
</comment>
<organism evidence="1 2">
    <name type="scientific">Gordonia rubripertincta NBRC 101908</name>
    <dbReference type="NCBI Taxonomy" id="1077975"/>
    <lineage>
        <taxon>Bacteria</taxon>
        <taxon>Bacillati</taxon>
        <taxon>Actinomycetota</taxon>
        <taxon>Actinomycetes</taxon>
        <taxon>Mycobacteriales</taxon>
        <taxon>Gordoniaceae</taxon>
        <taxon>Gordonia</taxon>
    </lineage>
</organism>
<protein>
    <submittedName>
        <fullName evidence="1">Uncharacterized protein</fullName>
    </submittedName>
</protein>
<accession>A0ABQ0HWN8</accession>
<gene>
    <name evidence="1" type="ORF">GORBP_077_01200</name>
</gene>
<proteinExistence type="predicted"/>
<keyword evidence="2" id="KW-1185">Reference proteome</keyword>
<evidence type="ECO:0000313" key="1">
    <source>
        <dbReference type="EMBL" id="GAB86691.1"/>
    </source>
</evidence>
<evidence type="ECO:0000313" key="2">
    <source>
        <dbReference type="Proteomes" id="UP000010744"/>
    </source>
</evidence>